<feature type="compositionally biased region" description="Basic residues" evidence="1">
    <location>
        <begin position="428"/>
        <end position="437"/>
    </location>
</feature>
<evidence type="ECO:0000313" key="3">
    <source>
        <dbReference type="Proteomes" id="UP001239445"/>
    </source>
</evidence>
<accession>A0AAJ0BDI7</accession>
<organism evidence="2 3">
    <name type="scientific">Echria macrotheca</name>
    <dbReference type="NCBI Taxonomy" id="438768"/>
    <lineage>
        <taxon>Eukaryota</taxon>
        <taxon>Fungi</taxon>
        <taxon>Dikarya</taxon>
        <taxon>Ascomycota</taxon>
        <taxon>Pezizomycotina</taxon>
        <taxon>Sordariomycetes</taxon>
        <taxon>Sordariomycetidae</taxon>
        <taxon>Sordariales</taxon>
        <taxon>Schizotheciaceae</taxon>
        <taxon>Echria</taxon>
    </lineage>
</organism>
<comment type="caution">
    <text evidence="2">The sequence shown here is derived from an EMBL/GenBank/DDBJ whole genome shotgun (WGS) entry which is preliminary data.</text>
</comment>
<feature type="compositionally biased region" description="Polar residues" evidence="1">
    <location>
        <begin position="306"/>
        <end position="317"/>
    </location>
</feature>
<dbReference type="Proteomes" id="UP001239445">
    <property type="component" value="Unassembled WGS sequence"/>
</dbReference>
<dbReference type="AlphaFoldDB" id="A0AAJ0BDI7"/>
<dbReference type="Gene3D" id="2.10.110.10">
    <property type="entry name" value="Cysteine Rich Protein"/>
    <property type="match status" value="1"/>
</dbReference>
<keyword evidence="3" id="KW-1185">Reference proteome</keyword>
<name>A0AAJ0BDI7_9PEZI</name>
<feature type="compositionally biased region" description="Basic and acidic residues" evidence="1">
    <location>
        <begin position="230"/>
        <end position="247"/>
    </location>
</feature>
<protein>
    <recommendedName>
        <fullName evidence="4">LIM zinc-binding domain-containing protein</fullName>
    </recommendedName>
</protein>
<feature type="region of interest" description="Disordered" evidence="1">
    <location>
        <begin position="419"/>
        <end position="445"/>
    </location>
</feature>
<sequence length="462" mass="51526">MQRGPPPPPPIFTCTFCWRISTQPPRVLGGHRSAPRLVCEVCYAAILDLAVCWVCGEVVVRGEECVSLGWCFWHRACYGCLFCGCRILARGVGVEELFDGEFSGGGVGGWGRNKGREVEEVPLCGRCLGEVEGEGEGEGWREKEEERMGTKVQRIVERVERDGGLTRRRWEDRDMNMRKRRMRRRVAVSGRFTDGVDDDGGDVIYVSIMDPIGRPSFRPSPTKPIPRWMRPFDGDRKKGEDDGRRGDGGSWSDTSTVRAGGRDGYEKKKNDSVRRRPTIHRAPSSVSSEPLKLPSHHLPRRLVTKPSLSPSASTTFNVPAEDPSSCSHSDGSDLDTSGGHAAGIDEMISKAQAPPRPSSTRPNLQSFRSNPVWRLARLQQANPASPLTSSEYLDRYRPRKEVGRDKAVSRLRKASWANLGGLDGGLDKRKRKPRKSVHGMDPEDGILLRKNVQDELKRLFGR</sequence>
<reference evidence="2" key="1">
    <citation type="submission" date="2023-06" db="EMBL/GenBank/DDBJ databases">
        <title>Genome-scale phylogeny and comparative genomics of the fungal order Sordariales.</title>
        <authorList>
            <consortium name="Lawrence Berkeley National Laboratory"/>
            <person name="Hensen N."/>
            <person name="Bonometti L."/>
            <person name="Westerberg I."/>
            <person name="Brannstrom I.O."/>
            <person name="Guillou S."/>
            <person name="Cros-Aarteil S."/>
            <person name="Calhoun S."/>
            <person name="Haridas S."/>
            <person name="Kuo A."/>
            <person name="Mondo S."/>
            <person name="Pangilinan J."/>
            <person name="Riley R."/>
            <person name="Labutti K."/>
            <person name="Andreopoulos B."/>
            <person name="Lipzen A."/>
            <person name="Chen C."/>
            <person name="Yanf M."/>
            <person name="Daum C."/>
            <person name="Ng V."/>
            <person name="Clum A."/>
            <person name="Steindorff A."/>
            <person name="Ohm R."/>
            <person name="Martin F."/>
            <person name="Silar P."/>
            <person name="Natvig D."/>
            <person name="Lalanne C."/>
            <person name="Gautier V."/>
            <person name="Ament-Velasquez S.L."/>
            <person name="Kruys A."/>
            <person name="Hutchinson M.I."/>
            <person name="Powell A.J."/>
            <person name="Barry K."/>
            <person name="Miller A.N."/>
            <person name="Grigoriev I.V."/>
            <person name="Debuchy R."/>
            <person name="Gladieux P."/>
            <person name="Thoren M.H."/>
            <person name="Johannesson H."/>
        </authorList>
    </citation>
    <scope>NUCLEOTIDE SEQUENCE</scope>
    <source>
        <strain evidence="2">PSN4</strain>
    </source>
</reference>
<feature type="region of interest" description="Disordered" evidence="1">
    <location>
        <begin position="212"/>
        <end position="341"/>
    </location>
</feature>
<evidence type="ECO:0008006" key="4">
    <source>
        <dbReference type="Google" id="ProtNLM"/>
    </source>
</evidence>
<evidence type="ECO:0000256" key="1">
    <source>
        <dbReference type="SAM" id="MobiDB-lite"/>
    </source>
</evidence>
<feature type="compositionally biased region" description="Basic and acidic residues" evidence="1">
    <location>
        <begin position="260"/>
        <end position="274"/>
    </location>
</feature>
<dbReference type="EMBL" id="MU839832">
    <property type="protein sequence ID" value="KAK1756264.1"/>
    <property type="molecule type" value="Genomic_DNA"/>
</dbReference>
<proteinExistence type="predicted"/>
<feature type="compositionally biased region" description="Basic residues" evidence="1">
    <location>
        <begin position="294"/>
        <end position="303"/>
    </location>
</feature>
<gene>
    <name evidence="2" type="ORF">QBC47DRAFT_412840</name>
</gene>
<evidence type="ECO:0000313" key="2">
    <source>
        <dbReference type="EMBL" id="KAK1756264.1"/>
    </source>
</evidence>